<dbReference type="REBASE" id="432116">
    <property type="entry name" value="Hha1659ORF88P"/>
</dbReference>
<dbReference type="GO" id="GO:0009307">
    <property type="term" value="P:DNA restriction-modification system"/>
    <property type="evidence" value="ECO:0007669"/>
    <property type="project" value="InterPro"/>
</dbReference>
<dbReference type="InterPro" id="IPR011335">
    <property type="entry name" value="Restrct_endonuc-II-like"/>
</dbReference>
<gene>
    <name evidence="3" type="ORF">NCTC1659_00088</name>
</gene>
<evidence type="ECO:0008006" key="5">
    <source>
        <dbReference type="Google" id="ProtNLM"/>
    </source>
</evidence>
<sequence length="390" mass="45161">MVLFEEICKSGVDLVIDEVYEGGNNGNISDEVLTKLMNVQNSGGFRFKNVLNSKDKAYIVLYTSNEDIDWPDTLEQEMGKFKYYGDNKSPGYKVDSKKGNLILENIFNEKDRNKIPPIFIFMKKPTITSNRSVKFLGLAVPEDYHLGRDNSLKAIWRTSNGERFINYEAHFTILNTKSISKEWLNCLVDGDYLNKEYAPKAWIKYVKEGLTEDIILRAPKTKEYRTKIEQLPSTDEELKRLEIIYQYYKNEPYKFEFFAAKLVGLMDNHFLNFNITRAVRDGGIDAIGEYKLGHKNNSIKLRCALEAKCYQRDNSNGVKLLSRLVSRLKYRDFGIFVTTSYVSEQAYKELLEDGHPVIIISGRDIVEILNENHINTTELILNFMNTIDYL</sequence>
<reference evidence="3 4" key="1">
    <citation type="submission" date="2018-06" db="EMBL/GenBank/DDBJ databases">
        <authorList>
            <consortium name="Pathogen Informatics"/>
            <person name="Doyle S."/>
        </authorList>
    </citation>
    <scope>NUCLEOTIDE SEQUENCE [LARGE SCALE GENOMIC DNA]</scope>
    <source>
        <strain evidence="3 4">NCTC1659</strain>
    </source>
</reference>
<evidence type="ECO:0000259" key="1">
    <source>
        <dbReference type="Pfam" id="PF04471"/>
    </source>
</evidence>
<dbReference type="Proteomes" id="UP000254329">
    <property type="component" value="Unassembled WGS sequence"/>
</dbReference>
<dbReference type="Pfam" id="PF18062">
    <property type="entry name" value="RE_AspBHI_N"/>
    <property type="match status" value="1"/>
</dbReference>
<dbReference type="STRING" id="733.B0186_10695"/>
<dbReference type="GO" id="GO:0003677">
    <property type="term" value="F:DNA binding"/>
    <property type="evidence" value="ECO:0007669"/>
    <property type="project" value="InterPro"/>
</dbReference>
<dbReference type="Pfam" id="PF04471">
    <property type="entry name" value="Mrr_cat"/>
    <property type="match status" value="1"/>
</dbReference>
<name>A0A1V4AYL1_9PAST</name>
<feature type="domain" description="Restriction endonuclease AspBHI N-terminal" evidence="2">
    <location>
        <begin position="26"/>
        <end position="209"/>
    </location>
</feature>
<dbReference type="AlphaFoldDB" id="A0A1V4AYL1"/>
<organism evidence="3 4">
    <name type="scientific">Canicola haemoglobinophilus</name>
    <dbReference type="NCBI Taxonomy" id="733"/>
    <lineage>
        <taxon>Bacteria</taxon>
        <taxon>Pseudomonadati</taxon>
        <taxon>Pseudomonadota</taxon>
        <taxon>Gammaproteobacteria</taxon>
        <taxon>Pasteurellales</taxon>
        <taxon>Pasteurellaceae</taxon>
        <taxon>Canicola</taxon>
    </lineage>
</organism>
<dbReference type="Gene3D" id="2.30.280.20">
    <property type="match status" value="1"/>
</dbReference>
<keyword evidence="4" id="KW-1185">Reference proteome</keyword>
<dbReference type="GO" id="GO:0004519">
    <property type="term" value="F:endonuclease activity"/>
    <property type="evidence" value="ECO:0007669"/>
    <property type="project" value="InterPro"/>
</dbReference>
<dbReference type="RefSeq" id="WP_078219357.1">
    <property type="nucleotide sequence ID" value="NZ_MUXZ01000051.1"/>
</dbReference>
<dbReference type="InterPro" id="IPR041409">
    <property type="entry name" value="RE_AspBHI_N"/>
</dbReference>
<feature type="domain" description="Restriction endonuclease type IV Mrr" evidence="1">
    <location>
        <begin position="249"/>
        <end position="369"/>
    </location>
</feature>
<dbReference type="InterPro" id="IPR007560">
    <property type="entry name" value="Restrct_endonuc_IV_Mrr"/>
</dbReference>
<evidence type="ECO:0000313" key="3">
    <source>
        <dbReference type="EMBL" id="STO58870.1"/>
    </source>
</evidence>
<evidence type="ECO:0000259" key="2">
    <source>
        <dbReference type="Pfam" id="PF18062"/>
    </source>
</evidence>
<proteinExistence type="predicted"/>
<dbReference type="Gene3D" id="3.40.1350.10">
    <property type="match status" value="1"/>
</dbReference>
<dbReference type="InterPro" id="IPR011856">
    <property type="entry name" value="tRNA_endonuc-like_dom_sf"/>
</dbReference>
<evidence type="ECO:0000313" key="4">
    <source>
        <dbReference type="Proteomes" id="UP000254329"/>
    </source>
</evidence>
<dbReference type="EMBL" id="UGHF01000001">
    <property type="protein sequence ID" value="STO58870.1"/>
    <property type="molecule type" value="Genomic_DNA"/>
</dbReference>
<protein>
    <recommendedName>
        <fullName evidence="5">Restriction endonuclease</fullName>
    </recommendedName>
</protein>
<dbReference type="SUPFAM" id="SSF52980">
    <property type="entry name" value="Restriction endonuclease-like"/>
    <property type="match status" value="1"/>
</dbReference>
<accession>A0A1V4AYL1</accession>